<evidence type="ECO:0000313" key="5">
    <source>
        <dbReference type="EMBL" id="MFD2743145.1"/>
    </source>
</evidence>
<dbReference type="EMBL" id="JBHUMB010000006">
    <property type="protein sequence ID" value="MFD2743145.1"/>
    <property type="molecule type" value="Genomic_DNA"/>
</dbReference>
<dbReference type="GO" id="GO:0009026">
    <property type="term" value="F:tagaturonate reductase activity"/>
    <property type="evidence" value="ECO:0007669"/>
    <property type="project" value="UniProtKB-EC"/>
</dbReference>
<keyword evidence="6" id="KW-1185">Reference proteome</keyword>
<dbReference type="RefSeq" id="WP_066756465.1">
    <property type="nucleotide sequence ID" value="NZ_JBHUMB010000006.1"/>
</dbReference>
<reference evidence="6" key="1">
    <citation type="journal article" date="2019" name="Int. J. Syst. Evol. Microbiol.">
        <title>The Global Catalogue of Microorganisms (GCM) 10K type strain sequencing project: providing services to taxonomists for standard genome sequencing and annotation.</title>
        <authorList>
            <consortium name="The Broad Institute Genomics Platform"/>
            <consortium name="The Broad Institute Genome Sequencing Center for Infectious Disease"/>
            <person name="Wu L."/>
            <person name="Ma J."/>
        </authorList>
    </citation>
    <scope>NUCLEOTIDE SEQUENCE [LARGE SCALE GENOMIC DNA]</scope>
    <source>
        <strain evidence="6">KCTC 42247</strain>
    </source>
</reference>
<dbReference type="EC" id="1.1.1.58" evidence="5"/>
<dbReference type="InterPro" id="IPR000669">
    <property type="entry name" value="Mannitol_DH"/>
</dbReference>
<feature type="domain" description="Mannitol dehydrogenase C-terminal" evidence="4">
    <location>
        <begin position="272"/>
        <end position="405"/>
    </location>
</feature>
<dbReference type="Pfam" id="PF01232">
    <property type="entry name" value="Mannitol_dh"/>
    <property type="match status" value="1"/>
</dbReference>
<dbReference type="PANTHER" id="PTHR30524">
    <property type="entry name" value="MANNITOL-1-PHOSPHATE 5-DEHYDROGENASE"/>
    <property type="match status" value="1"/>
</dbReference>
<dbReference type="InterPro" id="IPR013328">
    <property type="entry name" value="6PGD_dom2"/>
</dbReference>
<dbReference type="PANTHER" id="PTHR30524:SF0">
    <property type="entry name" value="ALTRONATE OXIDOREDUCTASE-RELATED"/>
    <property type="match status" value="1"/>
</dbReference>
<evidence type="ECO:0000256" key="2">
    <source>
        <dbReference type="ARBA" id="ARBA00023027"/>
    </source>
</evidence>
<protein>
    <submittedName>
        <fullName evidence="5">Tagaturonate reductase</fullName>
        <ecNumber evidence="5">1.1.1.58</ecNumber>
    </submittedName>
</protein>
<keyword evidence="2" id="KW-0520">NAD</keyword>
<keyword evidence="1 5" id="KW-0560">Oxidoreductase</keyword>
<dbReference type="InterPro" id="IPR013118">
    <property type="entry name" value="Mannitol_DH_C"/>
</dbReference>
<evidence type="ECO:0000256" key="1">
    <source>
        <dbReference type="ARBA" id="ARBA00023002"/>
    </source>
</evidence>
<dbReference type="InterPro" id="IPR008927">
    <property type="entry name" value="6-PGluconate_DH-like_C_sf"/>
</dbReference>
<sequence length="466" mass="52960">MQDLSRQVVNKAKLPIKVVQFGSGNFLRGFADYIIDALNDDGYQAGIAVVKNRPGLSMLDLQQQDGIFTLFTEGIKDGEVFSDQRVISAISTVVNPYDDYTEYLNLATEPALKLIVSNTTEAGIYFDPADSALDNTPHQCFAAKLTALLHKRYIWCNGATDKGLYILPCELIENNGTVLRDLVLQYATLWHLGEDFHSWVAQHSKFYNTLVDRIVSGYPKENEMQYRAKLDYSDKLITICEPYLFWGIEGDASLATHFPFRQFGDQIALVDDLSPYRIRKVRILNGAHTLMAQIGRLRDLETVGQCMEDSFTRHFITHAIEREILPTIALPKEALQQYTDEVIDRFKNPFLRHYLADIAQNTILKFKTRLLPTIIDYIEIHTAYPKHLLFALAALIHLSTQNENSVADSGSTNSEKNYEDIVSCFILEHDFSGRRLEQNNFLTPLAHALMLIGTVGLQDGYQRFCR</sequence>
<dbReference type="Gene3D" id="3.40.50.720">
    <property type="entry name" value="NAD(P)-binding Rossmann-like Domain"/>
    <property type="match status" value="1"/>
</dbReference>
<dbReference type="SUPFAM" id="SSF51735">
    <property type="entry name" value="NAD(P)-binding Rossmann-fold domains"/>
    <property type="match status" value="1"/>
</dbReference>
<evidence type="ECO:0000313" key="6">
    <source>
        <dbReference type="Proteomes" id="UP001597418"/>
    </source>
</evidence>
<evidence type="ECO:0000259" key="3">
    <source>
        <dbReference type="Pfam" id="PF01232"/>
    </source>
</evidence>
<dbReference type="Proteomes" id="UP001597418">
    <property type="component" value="Unassembled WGS sequence"/>
</dbReference>
<dbReference type="InterPro" id="IPR013131">
    <property type="entry name" value="Mannitol_DH_N"/>
</dbReference>
<gene>
    <name evidence="5" type="ORF">ACFSQ6_07020</name>
</gene>
<dbReference type="Pfam" id="PF08125">
    <property type="entry name" value="Mannitol_dh_C"/>
    <property type="match status" value="1"/>
</dbReference>
<comment type="caution">
    <text evidence="5">The sequence shown here is derived from an EMBL/GenBank/DDBJ whole genome shotgun (WGS) entry which is preliminary data.</text>
</comment>
<feature type="domain" description="Mannitol dehydrogenase N-terminal" evidence="3">
    <location>
        <begin position="17"/>
        <end position="256"/>
    </location>
</feature>
<evidence type="ECO:0000259" key="4">
    <source>
        <dbReference type="Pfam" id="PF08125"/>
    </source>
</evidence>
<proteinExistence type="predicted"/>
<organism evidence="5 6">
    <name type="scientific">Sphingobacterium populi</name>
    <dbReference type="NCBI Taxonomy" id="1812824"/>
    <lineage>
        <taxon>Bacteria</taxon>
        <taxon>Pseudomonadati</taxon>
        <taxon>Bacteroidota</taxon>
        <taxon>Sphingobacteriia</taxon>
        <taxon>Sphingobacteriales</taxon>
        <taxon>Sphingobacteriaceae</taxon>
        <taxon>Sphingobacterium</taxon>
    </lineage>
</organism>
<dbReference type="Gene3D" id="1.10.1040.10">
    <property type="entry name" value="N-(1-d-carboxylethyl)-l-norvaline Dehydrogenase, domain 2"/>
    <property type="match status" value="1"/>
</dbReference>
<name>A0ABW5UD07_9SPHI</name>
<dbReference type="SUPFAM" id="SSF48179">
    <property type="entry name" value="6-phosphogluconate dehydrogenase C-terminal domain-like"/>
    <property type="match status" value="1"/>
</dbReference>
<dbReference type="InterPro" id="IPR036291">
    <property type="entry name" value="NAD(P)-bd_dom_sf"/>
</dbReference>
<dbReference type="PRINTS" id="PR00084">
    <property type="entry name" value="MTLDHDRGNASE"/>
</dbReference>
<dbReference type="NCBIfam" id="NF002969">
    <property type="entry name" value="PRK03643.1"/>
    <property type="match status" value="1"/>
</dbReference>
<accession>A0ABW5UD07</accession>